<dbReference type="SUPFAM" id="SSF53474">
    <property type="entry name" value="alpha/beta-Hydrolases"/>
    <property type="match status" value="1"/>
</dbReference>
<dbReference type="InterPro" id="IPR019826">
    <property type="entry name" value="Carboxylesterase_B_AS"/>
</dbReference>
<dbReference type="Pfam" id="PF00135">
    <property type="entry name" value="COesterase"/>
    <property type="match status" value="1"/>
</dbReference>
<protein>
    <recommendedName>
        <fullName evidence="3">Carboxylic ester hydrolase</fullName>
        <ecNumber evidence="3">3.1.1.-</ecNumber>
    </recommendedName>
</protein>
<dbReference type="AlphaFoldDB" id="A0A9P4TMB0"/>
<organism evidence="5 6">
    <name type="scientific">Curvularia kusanoi</name>
    <name type="common">Cochliobolus kusanoi</name>
    <dbReference type="NCBI Taxonomy" id="90978"/>
    <lineage>
        <taxon>Eukaryota</taxon>
        <taxon>Fungi</taxon>
        <taxon>Dikarya</taxon>
        <taxon>Ascomycota</taxon>
        <taxon>Pezizomycotina</taxon>
        <taxon>Dothideomycetes</taxon>
        <taxon>Pleosporomycetidae</taxon>
        <taxon>Pleosporales</taxon>
        <taxon>Pleosporineae</taxon>
        <taxon>Pleosporaceae</taxon>
        <taxon>Curvularia</taxon>
    </lineage>
</organism>
<evidence type="ECO:0000256" key="1">
    <source>
        <dbReference type="ARBA" id="ARBA00005964"/>
    </source>
</evidence>
<dbReference type="Proteomes" id="UP000801428">
    <property type="component" value="Unassembled WGS sequence"/>
</dbReference>
<keyword evidence="2 3" id="KW-0378">Hydrolase</keyword>
<evidence type="ECO:0000256" key="3">
    <source>
        <dbReference type="RuleBase" id="RU361235"/>
    </source>
</evidence>
<dbReference type="OrthoDB" id="3200163at2759"/>
<name>A0A9P4TMB0_CURKU</name>
<dbReference type="PROSITE" id="PS00122">
    <property type="entry name" value="CARBOXYLESTERASE_B_1"/>
    <property type="match status" value="1"/>
</dbReference>
<dbReference type="EC" id="3.1.1.-" evidence="3"/>
<reference evidence="5" key="1">
    <citation type="submission" date="2019-04" db="EMBL/GenBank/DDBJ databases">
        <title>Sequencing of skin fungus with MAO and IRED activity.</title>
        <authorList>
            <person name="Marsaioli A.J."/>
            <person name="Bonatto J.M.C."/>
            <person name="Reis Junior O."/>
        </authorList>
    </citation>
    <scope>NUCLEOTIDE SEQUENCE</scope>
    <source>
        <strain evidence="5">30M1</strain>
    </source>
</reference>
<proteinExistence type="inferred from homology"/>
<evidence type="ECO:0000313" key="5">
    <source>
        <dbReference type="EMBL" id="KAF3009735.1"/>
    </source>
</evidence>
<evidence type="ECO:0000313" key="6">
    <source>
        <dbReference type="Proteomes" id="UP000801428"/>
    </source>
</evidence>
<dbReference type="InterPro" id="IPR050309">
    <property type="entry name" value="Type-B_Carboxylest/Lipase"/>
</dbReference>
<gene>
    <name evidence="5" type="ORF">E8E13_009244</name>
</gene>
<dbReference type="InterPro" id="IPR002018">
    <property type="entry name" value="CarbesteraseB"/>
</dbReference>
<evidence type="ECO:0000259" key="4">
    <source>
        <dbReference type="Pfam" id="PF00135"/>
    </source>
</evidence>
<feature type="domain" description="Carboxylesterase type B" evidence="4">
    <location>
        <begin position="2"/>
        <end position="314"/>
    </location>
</feature>
<dbReference type="EMBL" id="SWKU01000002">
    <property type="protein sequence ID" value="KAF3009735.1"/>
    <property type="molecule type" value="Genomic_DNA"/>
</dbReference>
<evidence type="ECO:0000256" key="2">
    <source>
        <dbReference type="ARBA" id="ARBA00022801"/>
    </source>
</evidence>
<sequence length="368" mass="40689">MVVTLNYRLNIFAFGNCNSDPHCEKNLALSDQRAALDFIRLHIRGFGGDPENVTLAGESAGAVYVHAHMAMGAPIRQAILQSGSLYLSPPIPRLRAEDLAATIEVCLRGLSPPGGPVSTLQNAPVELILKALADVGYSSWYLQMEPGLENWRIKLGHAERLMIGDCEYESAFLRNGVEKMTDDFIFRTFGLSDDEGSLLKSESASLRSLYGIVPGRPSSCKTGTLDLLNDVRFTIATEDLVGQWRGNGRQVFRYLVDEANPWQPSSRAHHTVDLPLLFGSYDLSFNPGATRVSYTMAEKWISFVAGSDPWDRSKYFAFGPLGNCAVIDDEGFAARRRKCHCDAIRSYGVDRVDKVWLNFAKGNISLEN</sequence>
<dbReference type="Gene3D" id="3.40.50.1820">
    <property type="entry name" value="alpha/beta hydrolase"/>
    <property type="match status" value="1"/>
</dbReference>
<dbReference type="PANTHER" id="PTHR11559">
    <property type="entry name" value="CARBOXYLESTERASE"/>
    <property type="match status" value="1"/>
</dbReference>
<comment type="similarity">
    <text evidence="1 3">Belongs to the type-B carboxylesterase/lipase family.</text>
</comment>
<dbReference type="GO" id="GO:0016787">
    <property type="term" value="F:hydrolase activity"/>
    <property type="evidence" value="ECO:0007669"/>
    <property type="project" value="UniProtKB-KW"/>
</dbReference>
<keyword evidence="6" id="KW-1185">Reference proteome</keyword>
<accession>A0A9P4TMB0</accession>
<dbReference type="InterPro" id="IPR029058">
    <property type="entry name" value="AB_hydrolase_fold"/>
</dbReference>
<comment type="caution">
    <text evidence="5">The sequence shown here is derived from an EMBL/GenBank/DDBJ whole genome shotgun (WGS) entry which is preliminary data.</text>
</comment>